<name>A0A5J4KGA2_9CHLR</name>
<proteinExistence type="predicted"/>
<feature type="region of interest" description="Disordered" evidence="1">
    <location>
        <begin position="56"/>
        <end position="100"/>
    </location>
</feature>
<dbReference type="EMBL" id="BKZV01000010">
    <property type="protein sequence ID" value="GER85752.1"/>
    <property type="molecule type" value="Genomic_DNA"/>
</dbReference>
<dbReference type="Proteomes" id="UP000334820">
    <property type="component" value="Unassembled WGS sequence"/>
</dbReference>
<feature type="region of interest" description="Disordered" evidence="1">
    <location>
        <begin position="1"/>
        <end position="34"/>
    </location>
</feature>
<evidence type="ECO:0000313" key="3">
    <source>
        <dbReference type="Proteomes" id="UP000334820"/>
    </source>
</evidence>
<feature type="compositionally biased region" description="Basic and acidic residues" evidence="1">
    <location>
        <begin position="56"/>
        <end position="65"/>
    </location>
</feature>
<feature type="compositionally biased region" description="Basic and acidic residues" evidence="1">
    <location>
        <begin position="74"/>
        <end position="100"/>
    </location>
</feature>
<organism evidence="2 3">
    <name type="scientific">Thermogemmatispora aurantia</name>
    <dbReference type="NCBI Taxonomy" id="2045279"/>
    <lineage>
        <taxon>Bacteria</taxon>
        <taxon>Bacillati</taxon>
        <taxon>Chloroflexota</taxon>
        <taxon>Ktedonobacteria</taxon>
        <taxon>Thermogemmatisporales</taxon>
        <taxon>Thermogemmatisporaceae</taxon>
        <taxon>Thermogemmatispora</taxon>
    </lineage>
</organism>
<reference evidence="2 3" key="1">
    <citation type="journal article" date="2019" name="Int. J. Syst. Evol. Microbiol.">
        <title>Thermogemmatispora aurantia sp. nov. and Thermogemmatispora argillosa sp. nov., within the class Ktedonobacteria, and emended description of the genus Thermogemmatispora.</title>
        <authorList>
            <person name="Zheng Y."/>
            <person name="Wang C.M."/>
            <person name="Sakai Y."/>
            <person name="Abe K."/>
            <person name="Yokota A."/>
            <person name="Yabe S."/>
        </authorList>
    </citation>
    <scope>NUCLEOTIDE SEQUENCE [LARGE SCALE GENOMIC DNA]</scope>
    <source>
        <strain evidence="2 3">A1-2</strain>
    </source>
</reference>
<protein>
    <submittedName>
        <fullName evidence="2">Uncharacterized protein</fullName>
    </submittedName>
</protein>
<accession>A0A5J4KGA2</accession>
<comment type="caution">
    <text evidence="2">The sequence shown here is derived from an EMBL/GenBank/DDBJ whole genome shotgun (WGS) entry which is preliminary data.</text>
</comment>
<evidence type="ECO:0000256" key="1">
    <source>
        <dbReference type="SAM" id="MobiDB-lite"/>
    </source>
</evidence>
<dbReference type="AlphaFoldDB" id="A0A5J4KGA2"/>
<keyword evidence="3" id="KW-1185">Reference proteome</keyword>
<evidence type="ECO:0000313" key="2">
    <source>
        <dbReference type="EMBL" id="GER85752.1"/>
    </source>
</evidence>
<gene>
    <name evidence="2" type="ORF">KTAU_43860</name>
</gene>
<sequence>MWPTLYSHRQRQQETSGTGRARPHRVGAPDPAEAWSCKTENVCSASLMDTWCAKEAGGEEEREQRGGSAVNNELSERGNGERAKEERAGAGEESSKQTGK</sequence>